<accession>A0A269TJ20</accession>
<protein>
    <submittedName>
        <fullName evidence="2">Uncharacterized protein</fullName>
    </submittedName>
</protein>
<proteinExistence type="predicted"/>
<dbReference type="EMBL" id="NQNY01000023">
    <property type="protein sequence ID" value="PAK20888.1"/>
    <property type="molecule type" value="Genomic_DNA"/>
</dbReference>
<sequence length="262" mass="28039">GSQSALDTITIKTTSDLGEYTPYFMTAGAATNSAAGSSASNIQTSIENFASYDEWKGLLDRVITLWGKDNAEDKAKLDAFSNALAPLFIDAALRSVTIETQTKKNTITANSKIFYVKPWTGDFTYGTAQDTMLVNLQSPDTRIGANKTTLLLSGWQDYTNSTTSNGLPFKKSKSNGVSSNYFEIDDIKWYFNGGGSTDTKLLGLPHPSTGTSDRYESGLAVAIRFLIEAVITNDTMSRSAAVVEQPSTTSGSEGSTDSGTTS</sequence>
<dbReference type="RefSeq" id="WP_180738045.1">
    <property type="nucleotide sequence ID" value="NZ_NQNY01000023.1"/>
</dbReference>
<feature type="region of interest" description="Disordered" evidence="1">
    <location>
        <begin position="240"/>
        <end position="262"/>
    </location>
</feature>
<reference evidence="3" key="1">
    <citation type="submission" date="2017-08" db="EMBL/GenBank/DDBJ databases">
        <authorList>
            <person name="Alvarez-Ponce D."/>
            <person name="Weitzman C.L."/>
            <person name="Tillett R.L."/>
            <person name="Sandmeier F.C."/>
            <person name="Tracy C.R."/>
        </authorList>
    </citation>
    <scope>NUCLEOTIDE SEQUENCE [LARGE SCALE GENOMIC DNA]</scope>
    <source>
        <strain evidence="3">723</strain>
    </source>
</reference>
<evidence type="ECO:0000313" key="2">
    <source>
        <dbReference type="EMBL" id="PAK20888.1"/>
    </source>
</evidence>
<feature type="non-terminal residue" evidence="2">
    <location>
        <position position="1"/>
    </location>
</feature>
<name>A0A269TJ20_9BACT</name>
<evidence type="ECO:0000256" key="1">
    <source>
        <dbReference type="SAM" id="MobiDB-lite"/>
    </source>
</evidence>
<comment type="caution">
    <text evidence="2">The sequence shown here is derived from an EMBL/GenBank/DDBJ whole genome shotgun (WGS) entry which is preliminary data.</text>
</comment>
<evidence type="ECO:0000313" key="3">
    <source>
        <dbReference type="Proteomes" id="UP000216943"/>
    </source>
</evidence>
<organism evidence="2 3">
    <name type="scientific">Mycoplasmopsis agassizii</name>
    <dbReference type="NCBI Taxonomy" id="33922"/>
    <lineage>
        <taxon>Bacteria</taxon>
        <taxon>Bacillati</taxon>
        <taxon>Mycoplasmatota</taxon>
        <taxon>Mycoplasmoidales</taxon>
        <taxon>Metamycoplasmataceae</taxon>
        <taxon>Mycoplasmopsis</taxon>
    </lineage>
</organism>
<gene>
    <name evidence="2" type="ORF">CJJ23_04870</name>
</gene>
<dbReference type="AlphaFoldDB" id="A0A269TJ20"/>
<dbReference type="Proteomes" id="UP000216943">
    <property type="component" value="Unassembled WGS sequence"/>
</dbReference>
<feature type="compositionally biased region" description="Low complexity" evidence="1">
    <location>
        <begin position="247"/>
        <end position="262"/>
    </location>
</feature>